<keyword evidence="6" id="KW-1185">Reference proteome</keyword>
<evidence type="ECO:0000256" key="4">
    <source>
        <dbReference type="ARBA" id="ARBA00023295"/>
    </source>
</evidence>
<dbReference type="InterPro" id="IPR050546">
    <property type="entry name" value="Glycosyl_Hydrlase_16"/>
</dbReference>
<gene>
    <name evidence="5" type="primary">licB</name>
    <name evidence="5" type="ORF">AK812_SmicGene37740</name>
</gene>
<proteinExistence type="predicted"/>
<dbReference type="InterPro" id="IPR000757">
    <property type="entry name" value="Beta-glucanase-like"/>
</dbReference>
<dbReference type="Gene3D" id="4.10.410.20">
    <property type="match status" value="1"/>
</dbReference>
<dbReference type="PROSITE" id="PS50958">
    <property type="entry name" value="SMB_2"/>
    <property type="match status" value="1"/>
</dbReference>
<evidence type="ECO:0000313" key="5">
    <source>
        <dbReference type="EMBL" id="OLP81699.1"/>
    </source>
</evidence>
<dbReference type="AlphaFoldDB" id="A0A1Q9CFJ7"/>
<keyword evidence="1" id="KW-0732">Signal</keyword>
<keyword evidence="4" id="KW-0326">Glycosidase</keyword>
<evidence type="ECO:0000313" key="6">
    <source>
        <dbReference type="Proteomes" id="UP000186817"/>
    </source>
</evidence>
<dbReference type="Proteomes" id="UP000186817">
    <property type="component" value="Unassembled WGS sequence"/>
</dbReference>
<accession>A0A1Q9CFJ7</accession>
<name>A0A1Q9CFJ7_SYMMI</name>
<dbReference type="EMBL" id="LSRX01001257">
    <property type="protein sequence ID" value="OLP81699.1"/>
    <property type="molecule type" value="Genomic_DNA"/>
</dbReference>
<keyword evidence="3" id="KW-1015">Disulfide bond</keyword>
<dbReference type="InterPro" id="IPR001212">
    <property type="entry name" value="Somatomedin_B_dom"/>
</dbReference>
<dbReference type="Gene3D" id="2.60.120.200">
    <property type="match status" value="2"/>
</dbReference>
<comment type="caution">
    <text evidence="5">The sequence shown here is derived from an EMBL/GenBank/DDBJ whole genome shotgun (WGS) entry which is preliminary data.</text>
</comment>
<dbReference type="PANTHER" id="PTHR10963:SF22">
    <property type="entry name" value="GLYCOSIDASE CRH2-RELATED"/>
    <property type="match status" value="1"/>
</dbReference>
<dbReference type="PROSITE" id="PS51762">
    <property type="entry name" value="GH16_2"/>
    <property type="match status" value="1"/>
</dbReference>
<sequence length="419" mass="46838">MAMAPVPQMFARLLVVASWSTAWAQLRGLSAQRNDSNATDPTSLRSAWGSCQQYGCPSTYIQSQACQCNKRCKDYNNCCSDIASCSAGAPPAGSPAGGAPRPAQISGHPDPSRQYPSYPGFTLALVEEFDSPLDLDSDPIWTWSDGGLFEGDVRFVKQQIRFEDGKMKITATQNPGYSTQACSHAEVGTVEQKPLVSGEFRSRRNIFRYGRYEVRMKAPDVQPGNPDVDGNFVATMFVFRDAKFRHWREIDIEVTGDSPNSVTTNVLRADNTEFWRPQIASVRTTSVQGNARAEFHTYGFEWLPDRITWYIDGIPVRSHYGGNPPIPDKSAKVMMNLWIFGPKANFGGRQIYNNRYPMTSEYDWFRFYKWDGETTYPCQGFSTSCLTSDDRYLDGNNPCDGQPMLGTWKGQAACSASCR</sequence>
<keyword evidence="2" id="KW-0378">Hydrolase</keyword>
<dbReference type="Pfam" id="PF00722">
    <property type="entry name" value="Glyco_hydro_16"/>
    <property type="match status" value="1"/>
</dbReference>
<evidence type="ECO:0000256" key="3">
    <source>
        <dbReference type="ARBA" id="ARBA00023157"/>
    </source>
</evidence>
<dbReference type="GO" id="GO:0004553">
    <property type="term" value="F:hydrolase activity, hydrolyzing O-glycosyl compounds"/>
    <property type="evidence" value="ECO:0007669"/>
    <property type="project" value="InterPro"/>
</dbReference>
<dbReference type="InterPro" id="IPR013320">
    <property type="entry name" value="ConA-like_dom_sf"/>
</dbReference>
<protein>
    <submittedName>
        <fullName evidence="5">Beta-glucanase</fullName>
    </submittedName>
</protein>
<evidence type="ECO:0000256" key="2">
    <source>
        <dbReference type="ARBA" id="ARBA00022801"/>
    </source>
</evidence>
<reference evidence="5 6" key="1">
    <citation type="submission" date="2016-02" db="EMBL/GenBank/DDBJ databases">
        <title>Genome analysis of coral dinoflagellate symbionts highlights evolutionary adaptations to a symbiotic lifestyle.</title>
        <authorList>
            <person name="Aranda M."/>
            <person name="Li Y."/>
            <person name="Liew Y.J."/>
            <person name="Baumgarten S."/>
            <person name="Simakov O."/>
            <person name="Wilson M."/>
            <person name="Piel J."/>
            <person name="Ashoor H."/>
            <person name="Bougouffa S."/>
            <person name="Bajic V.B."/>
            <person name="Ryu T."/>
            <person name="Ravasi T."/>
            <person name="Bayer T."/>
            <person name="Micklem G."/>
            <person name="Kim H."/>
            <person name="Bhak J."/>
            <person name="Lajeunesse T.C."/>
            <person name="Voolstra C.R."/>
        </authorList>
    </citation>
    <scope>NUCLEOTIDE SEQUENCE [LARGE SCALE GENOMIC DNA]</scope>
    <source>
        <strain evidence="5 6">CCMP2467</strain>
    </source>
</reference>
<dbReference type="OrthoDB" id="25131at2759"/>
<dbReference type="PANTHER" id="PTHR10963">
    <property type="entry name" value="GLYCOSYL HYDROLASE-RELATED"/>
    <property type="match status" value="1"/>
</dbReference>
<dbReference type="OMA" id="TSCLTSD"/>
<dbReference type="GO" id="GO:0005975">
    <property type="term" value="P:carbohydrate metabolic process"/>
    <property type="evidence" value="ECO:0007669"/>
    <property type="project" value="InterPro"/>
</dbReference>
<organism evidence="5 6">
    <name type="scientific">Symbiodinium microadriaticum</name>
    <name type="common">Dinoflagellate</name>
    <name type="synonym">Zooxanthella microadriatica</name>
    <dbReference type="NCBI Taxonomy" id="2951"/>
    <lineage>
        <taxon>Eukaryota</taxon>
        <taxon>Sar</taxon>
        <taxon>Alveolata</taxon>
        <taxon>Dinophyceae</taxon>
        <taxon>Suessiales</taxon>
        <taxon>Symbiodiniaceae</taxon>
        <taxon>Symbiodinium</taxon>
    </lineage>
</organism>
<dbReference type="SUPFAM" id="SSF49899">
    <property type="entry name" value="Concanavalin A-like lectins/glucanases"/>
    <property type="match status" value="1"/>
</dbReference>
<evidence type="ECO:0000256" key="1">
    <source>
        <dbReference type="ARBA" id="ARBA00022729"/>
    </source>
</evidence>